<evidence type="ECO:0000259" key="1">
    <source>
        <dbReference type="Pfam" id="PF18686"/>
    </source>
</evidence>
<evidence type="ECO:0000313" key="3">
    <source>
        <dbReference type="Proteomes" id="UP000255297"/>
    </source>
</evidence>
<reference evidence="2 3" key="1">
    <citation type="submission" date="2018-06" db="EMBL/GenBank/DDBJ databases">
        <authorList>
            <consortium name="Pathogen Informatics"/>
            <person name="Doyle S."/>
        </authorList>
    </citation>
    <scope>NUCLEOTIDE SEQUENCE [LARGE SCALE GENOMIC DNA]</scope>
    <source>
        <strain evidence="2 3">NCTC11532</strain>
    </source>
</reference>
<name>A0A378LZF4_9GAMM</name>
<dbReference type="GO" id="GO:0004386">
    <property type="term" value="F:helicase activity"/>
    <property type="evidence" value="ECO:0007669"/>
    <property type="project" value="UniProtKB-KW"/>
</dbReference>
<accession>A0A378LZF4</accession>
<keyword evidence="2" id="KW-0378">Hydrolase</keyword>
<dbReference type="RefSeq" id="WP_031565537.1">
    <property type="nucleotide sequence ID" value="NZ_CAAAIS010000003.1"/>
</dbReference>
<organism evidence="2 3">
    <name type="scientific">Legionella wadsworthii</name>
    <dbReference type="NCBI Taxonomy" id="28088"/>
    <lineage>
        <taxon>Bacteria</taxon>
        <taxon>Pseudomonadati</taxon>
        <taxon>Pseudomonadota</taxon>
        <taxon>Gammaproteobacteria</taxon>
        <taxon>Legionellales</taxon>
        <taxon>Legionellaceae</taxon>
        <taxon>Legionella</taxon>
    </lineage>
</organism>
<feature type="domain" description="DUF5636" evidence="1">
    <location>
        <begin position="30"/>
        <end position="215"/>
    </location>
</feature>
<keyword evidence="2" id="KW-0347">Helicase</keyword>
<keyword evidence="3" id="KW-1185">Reference proteome</keyword>
<sequence>MTIELIRTGEKDINNYEQTLSDFGYTDLRKEVKEDAIAVWKYFCSEGLVKNGLKKFVSEYFKFYQKENKSLRQFFNEWGKNNHFNKPRAINYSSEYTMSDNFQFPETTPILYGELTADFFYDILLQNGYLSADLGAGPEHGKWAHSIQMYLLEEARKEGTLQLHSASVCHFLQTISQVKGPYESLSLWNILFDSFEEHLYTFPNNITKILSSDWDASEAAKFFSTKLNAYADKFKRIAKEEASYEGYAKKKYLSRLNEASYIFYKEKCALLWFASKEKNDKSDSVLINSLNSCSLGS</sequence>
<dbReference type="OrthoDB" id="5648714at2"/>
<protein>
    <submittedName>
        <fullName evidence="2">Helicase</fullName>
    </submittedName>
</protein>
<dbReference type="InterPro" id="IPR040708">
    <property type="entry name" value="DUF5636"/>
</dbReference>
<keyword evidence="2" id="KW-0547">Nucleotide-binding</keyword>
<gene>
    <name evidence="2" type="ORF">NCTC11532_01627</name>
</gene>
<proteinExistence type="predicted"/>
<dbReference type="Proteomes" id="UP000255297">
    <property type="component" value="Unassembled WGS sequence"/>
</dbReference>
<evidence type="ECO:0000313" key="2">
    <source>
        <dbReference type="EMBL" id="STY29441.1"/>
    </source>
</evidence>
<keyword evidence="2" id="KW-0067">ATP-binding</keyword>
<dbReference type="AlphaFoldDB" id="A0A378LZF4"/>
<dbReference type="EMBL" id="UGPB01000001">
    <property type="protein sequence ID" value="STY29441.1"/>
    <property type="molecule type" value="Genomic_DNA"/>
</dbReference>
<dbReference type="Pfam" id="PF18686">
    <property type="entry name" value="DUF5636"/>
    <property type="match status" value="1"/>
</dbReference>